<keyword evidence="2" id="KW-0472">Membrane</keyword>
<keyword evidence="2" id="KW-1133">Transmembrane helix</keyword>
<evidence type="ECO:0000313" key="3">
    <source>
        <dbReference type="EMBL" id="PKN02457.1"/>
    </source>
</evidence>
<keyword evidence="1" id="KW-0175">Coiled coil</keyword>
<gene>
    <name evidence="3" type="ORF">CVU76_00230</name>
</gene>
<evidence type="ECO:0000313" key="4">
    <source>
        <dbReference type="Proteomes" id="UP000233417"/>
    </source>
</evidence>
<feature type="transmembrane region" description="Helical" evidence="2">
    <location>
        <begin position="91"/>
        <end position="124"/>
    </location>
</feature>
<dbReference type="AlphaFoldDB" id="A0A2N2F2S4"/>
<protein>
    <submittedName>
        <fullName evidence="3">Uncharacterized protein</fullName>
    </submittedName>
</protein>
<name>A0A2N2F2S4_9BACT</name>
<sequence>MKKKNRFETEISDIFKIISGEMSLREREEEIQKLKEEAIKKKKAEKRKKIVEKEIVLEESDIPTKKVIQNVKLFEWEAPDRYEIKFENRSFMIVLAISLFFVLFLAILGNYFLMACIIALLFFVYVAGTNKPNTVKHKITTRGVDTGNRLYEWFMLDNFWFSIKNGQYFLIIETRLRYPKALILLLGEADKDAIFVLLQDKVLYKDVRKQGRIDRLTYGDYIPFEEI</sequence>
<accession>A0A2N2F2S4</accession>
<dbReference type="Proteomes" id="UP000233417">
    <property type="component" value="Unassembled WGS sequence"/>
</dbReference>
<feature type="coiled-coil region" evidence="1">
    <location>
        <begin position="17"/>
        <end position="61"/>
    </location>
</feature>
<organism evidence="3 4">
    <name type="scientific">Candidatus Dojkabacteria bacterium HGW-Dojkabacteria-1</name>
    <dbReference type="NCBI Taxonomy" id="2013761"/>
    <lineage>
        <taxon>Bacteria</taxon>
        <taxon>Candidatus Dojkabacteria</taxon>
    </lineage>
</organism>
<comment type="caution">
    <text evidence="3">The sequence shown here is derived from an EMBL/GenBank/DDBJ whole genome shotgun (WGS) entry which is preliminary data.</text>
</comment>
<reference evidence="3 4" key="1">
    <citation type="journal article" date="2017" name="ISME J.">
        <title>Potential for microbial H2 and metal transformations associated with novel bacteria and archaea in deep terrestrial subsurface sediments.</title>
        <authorList>
            <person name="Hernsdorf A.W."/>
            <person name="Amano Y."/>
            <person name="Miyakawa K."/>
            <person name="Ise K."/>
            <person name="Suzuki Y."/>
            <person name="Anantharaman K."/>
            <person name="Probst A."/>
            <person name="Burstein D."/>
            <person name="Thomas B.C."/>
            <person name="Banfield J.F."/>
        </authorList>
    </citation>
    <scope>NUCLEOTIDE SEQUENCE [LARGE SCALE GENOMIC DNA]</scope>
    <source>
        <strain evidence="3">HGW-Dojkabacteria-1</strain>
    </source>
</reference>
<dbReference type="EMBL" id="PHAO01000001">
    <property type="protein sequence ID" value="PKN02457.1"/>
    <property type="molecule type" value="Genomic_DNA"/>
</dbReference>
<keyword evidence="2" id="KW-0812">Transmembrane</keyword>
<evidence type="ECO:0000256" key="2">
    <source>
        <dbReference type="SAM" id="Phobius"/>
    </source>
</evidence>
<evidence type="ECO:0000256" key="1">
    <source>
        <dbReference type="SAM" id="Coils"/>
    </source>
</evidence>
<proteinExistence type="predicted"/>